<dbReference type="EMBL" id="FZNP01000005">
    <property type="protein sequence ID" value="SNR65075.1"/>
    <property type="molecule type" value="Genomic_DNA"/>
</dbReference>
<keyword evidence="3" id="KW-1185">Reference proteome</keyword>
<sequence length="98" mass="10795">MNIVGSVLQGVLYLFLLFLIGRLVLEVLQSFARQWKPTGVVLVIAEATYTVTDPPLKLLRRFIPPIRLGNVALDLSFTVLILVVWVLIVFVGSIFGGG</sequence>
<organism evidence="2 3">
    <name type="scientific">Actinomadura mexicana</name>
    <dbReference type="NCBI Taxonomy" id="134959"/>
    <lineage>
        <taxon>Bacteria</taxon>
        <taxon>Bacillati</taxon>
        <taxon>Actinomycetota</taxon>
        <taxon>Actinomycetes</taxon>
        <taxon>Streptosporangiales</taxon>
        <taxon>Thermomonosporaceae</taxon>
        <taxon>Actinomadura</taxon>
    </lineage>
</organism>
<dbReference type="Pfam" id="PF02325">
    <property type="entry name" value="CCB3_YggT"/>
    <property type="match status" value="1"/>
</dbReference>
<dbReference type="OrthoDB" id="3216131at2"/>
<dbReference type="Proteomes" id="UP000198420">
    <property type="component" value="Unassembled WGS sequence"/>
</dbReference>
<accession>A0A238Y1H5</accession>
<keyword evidence="1" id="KW-0812">Transmembrane</keyword>
<dbReference type="InterPro" id="IPR003425">
    <property type="entry name" value="CCB3/YggT"/>
</dbReference>
<feature type="transmembrane region" description="Helical" evidence="1">
    <location>
        <begin position="6"/>
        <end position="25"/>
    </location>
</feature>
<reference evidence="3" key="1">
    <citation type="submission" date="2017-06" db="EMBL/GenBank/DDBJ databases">
        <authorList>
            <person name="Varghese N."/>
            <person name="Submissions S."/>
        </authorList>
    </citation>
    <scope>NUCLEOTIDE SEQUENCE [LARGE SCALE GENOMIC DNA]</scope>
    <source>
        <strain evidence="3">DSM 44485</strain>
    </source>
</reference>
<evidence type="ECO:0000313" key="3">
    <source>
        <dbReference type="Proteomes" id="UP000198420"/>
    </source>
</evidence>
<keyword evidence="1" id="KW-0472">Membrane</keyword>
<feature type="transmembrane region" description="Helical" evidence="1">
    <location>
        <begin position="71"/>
        <end position="95"/>
    </location>
</feature>
<dbReference type="RefSeq" id="WP_089312594.1">
    <property type="nucleotide sequence ID" value="NZ_FZNP01000005.1"/>
</dbReference>
<evidence type="ECO:0000256" key="1">
    <source>
        <dbReference type="SAM" id="Phobius"/>
    </source>
</evidence>
<gene>
    <name evidence="2" type="ORF">SAMN06265355_105173</name>
</gene>
<dbReference type="GO" id="GO:0016020">
    <property type="term" value="C:membrane"/>
    <property type="evidence" value="ECO:0007669"/>
    <property type="project" value="InterPro"/>
</dbReference>
<name>A0A238Y1H5_9ACTN</name>
<keyword evidence="1" id="KW-1133">Transmembrane helix</keyword>
<dbReference type="AlphaFoldDB" id="A0A238Y1H5"/>
<proteinExistence type="predicted"/>
<evidence type="ECO:0000313" key="2">
    <source>
        <dbReference type="EMBL" id="SNR65075.1"/>
    </source>
</evidence>
<protein>
    <submittedName>
        <fullName evidence="2">YggT family protein</fullName>
    </submittedName>
</protein>